<dbReference type="AlphaFoldDB" id="A0A1Q9EEL4"/>
<dbReference type="InterPro" id="IPR051710">
    <property type="entry name" value="Phosphatase_SH3-domain"/>
</dbReference>
<dbReference type="InterPro" id="IPR013078">
    <property type="entry name" value="His_Pase_superF_clade-1"/>
</dbReference>
<comment type="caution">
    <text evidence="3">The sequence shown here is derived from an EMBL/GenBank/DDBJ whole genome shotgun (WGS) entry which is preliminary data.</text>
</comment>
<feature type="region of interest" description="Disordered" evidence="1">
    <location>
        <begin position="202"/>
        <end position="229"/>
    </location>
</feature>
<evidence type="ECO:0000313" key="3">
    <source>
        <dbReference type="EMBL" id="OLQ05885.1"/>
    </source>
</evidence>
<organism evidence="3 4">
    <name type="scientific">Symbiodinium microadriaticum</name>
    <name type="common">Dinoflagellate</name>
    <name type="synonym">Zooxanthella microadriatica</name>
    <dbReference type="NCBI Taxonomy" id="2951"/>
    <lineage>
        <taxon>Eukaryota</taxon>
        <taxon>Sar</taxon>
        <taxon>Alveolata</taxon>
        <taxon>Dinophyceae</taxon>
        <taxon>Suessiales</taxon>
        <taxon>Symbiodiniaceae</taxon>
        <taxon>Symbiodinium</taxon>
    </lineage>
</organism>
<dbReference type="Gene3D" id="3.40.50.1240">
    <property type="entry name" value="Phosphoglycerate mutase-like"/>
    <property type="match status" value="1"/>
</dbReference>
<dbReference type="Pfam" id="PF23634">
    <property type="entry name" value="PH_CERLI1"/>
    <property type="match status" value="1"/>
</dbReference>
<dbReference type="InterPro" id="IPR056293">
    <property type="entry name" value="PH_CERLI1"/>
</dbReference>
<dbReference type="EMBL" id="LSRX01000173">
    <property type="protein sequence ID" value="OLQ05885.1"/>
    <property type="molecule type" value="Genomic_DNA"/>
</dbReference>
<dbReference type="PANTHER" id="PTHR16469">
    <property type="entry name" value="UBIQUITIN-ASSOCIATED AND SH3 DOMAIN-CONTAINING BA-RELATED"/>
    <property type="match status" value="1"/>
</dbReference>
<dbReference type="SMART" id="SM00855">
    <property type="entry name" value="PGAM"/>
    <property type="match status" value="1"/>
</dbReference>
<keyword evidence="4" id="KW-1185">Reference proteome</keyword>
<dbReference type="PANTHER" id="PTHR16469:SF27">
    <property type="entry name" value="UBIQUITIN-ASSOCIATED AND SH3 DOMAIN-CONTAINING BA-RELATED"/>
    <property type="match status" value="1"/>
</dbReference>
<dbReference type="SUPFAM" id="SSF53254">
    <property type="entry name" value="Phosphoglycerate mutase-like"/>
    <property type="match status" value="1"/>
</dbReference>
<evidence type="ECO:0000259" key="2">
    <source>
        <dbReference type="Pfam" id="PF23634"/>
    </source>
</evidence>
<dbReference type="InterPro" id="IPR029033">
    <property type="entry name" value="His_PPase_superfam"/>
</dbReference>
<accession>A0A1Q9EEL4</accession>
<protein>
    <recommendedName>
        <fullName evidence="2">CERLI1-like PH domain-containing protein</fullName>
    </recommendedName>
</protein>
<sequence length="1148" mass="127107">MAPPGSDGAAPEVQGPVIFSCPADPERGLLRERLCQNSHTELWEGAETQDGYSEASAEWTPLGKGYAEAMEQVRSLEAVEHIRSLQSNCTFFSESLDTTPIESIRAPSLEGALRDPDCTSQADPAQLRRSLFPSVQQIHTPSLEATLSGHGPDEIRSLYRSFYTEPLENETCDLEEPEGCPEVATAEWPPAKSHKALRTIQEESTSTPPGTKIFQQHSDVQTGRGDDDDLSLDGSLSAVAVLRHGERQDSIWGSPWHNTEDSHRHPGDCPISDQAILEARHVARLLRDFGDFGIIVSSPCLRCVQTAIAIADELDLVVLLDHELGEVFGPSVFGEANPRERFTAGHAWRSRKELYSAIKDWAPHLLQGFKRPPLQRVCWQRILGHAPSWGEKMKEARHRYATRFLTYLSRGRRARKNMIVVSHGIMVQTCLKVLPSTAACDVASIPYCGGLMAGFCRSRQISKQTSTDSELDDMAHFTPKTPSHDLMEDFWPETDFESRVSPTSEHLAQAELHGWEVHLLGVDFESPEETPRTRASTTRRYQDLLTSLKAGSFSWAQLQLLLGDLPTELPPEAFQTVGPAELSDTATQISMELFRSPPKFAPSLALEEISSELACQEVAEEVPGKMVPQLSLKSSRLMGREQLLLSFRRACTIENRALLLRLSAPEPDVLSRHFRANLAQSQAASKELKPADGRHLLCGKLELAHFYTNGSAHGPLRSGTLRWSFFQMASGGTLIASISQGPVLCDGVASGAVSCAAARVPPFFPGSCFLLGNTFDMIGLLLRSLMGFGGICDGTSMMMMGGALFGVCALCGICRCRNCRMRDCGCCKRCLRSTGVDKFDDFELVVVVHDAQFTGAAKSKNVCIRITAGIQSVSTSENTKAVFHETLSILVEQGTESVAVELWDVRERRALSTLKLDPMKDLLSNKELNREKTWPMKQKTKGLLNPRVRLSMSLDADDTEKGVLQDVDMSRETDMLLRSQIQKAQAHEARTRGSSSAETGQEGAAPAKELSKVEMFAKGCAGPLDHFGSWGSRSKVWVAVRGPPEQKKYTLCIFFDDDKRTGENKCNKGEEPQVEVELLKVLSVQADPARDEVFIINYVEKNEKNKVKQRLTFSRLDRARDVWVEMMTLLITMIREEKETKSIAKTKK</sequence>
<reference evidence="3 4" key="1">
    <citation type="submission" date="2016-02" db="EMBL/GenBank/DDBJ databases">
        <title>Genome analysis of coral dinoflagellate symbionts highlights evolutionary adaptations to a symbiotic lifestyle.</title>
        <authorList>
            <person name="Aranda M."/>
            <person name="Li Y."/>
            <person name="Liew Y.J."/>
            <person name="Baumgarten S."/>
            <person name="Simakov O."/>
            <person name="Wilson M."/>
            <person name="Piel J."/>
            <person name="Ashoor H."/>
            <person name="Bougouffa S."/>
            <person name="Bajic V.B."/>
            <person name="Ryu T."/>
            <person name="Ravasi T."/>
            <person name="Bayer T."/>
            <person name="Micklem G."/>
            <person name="Kim H."/>
            <person name="Bhak J."/>
            <person name="Lajeunesse T.C."/>
            <person name="Voolstra C.R."/>
        </authorList>
    </citation>
    <scope>NUCLEOTIDE SEQUENCE [LARGE SCALE GENOMIC DNA]</scope>
    <source>
        <strain evidence="3 4">CCMP2467</strain>
    </source>
</reference>
<name>A0A1Q9EEL4_SYMMI</name>
<feature type="compositionally biased region" description="Polar residues" evidence="1">
    <location>
        <begin position="202"/>
        <end position="221"/>
    </location>
</feature>
<proteinExistence type="predicted"/>
<evidence type="ECO:0000256" key="1">
    <source>
        <dbReference type="SAM" id="MobiDB-lite"/>
    </source>
</evidence>
<dbReference type="CDD" id="cd07067">
    <property type="entry name" value="HP_PGM_like"/>
    <property type="match status" value="1"/>
</dbReference>
<evidence type="ECO:0000313" key="4">
    <source>
        <dbReference type="Proteomes" id="UP000186817"/>
    </source>
</evidence>
<dbReference type="Proteomes" id="UP000186817">
    <property type="component" value="Unassembled WGS sequence"/>
</dbReference>
<gene>
    <name evidence="3" type="ORF">AK812_SmicGene10873</name>
</gene>
<dbReference type="OrthoDB" id="414418at2759"/>
<feature type="domain" description="CERLI1-like PH" evidence="2">
    <location>
        <begin position="1063"/>
        <end position="1139"/>
    </location>
</feature>
<dbReference type="Pfam" id="PF00300">
    <property type="entry name" value="His_Phos_1"/>
    <property type="match status" value="1"/>
</dbReference>
<feature type="region of interest" description="Disordered" evidence="1">
    <location>
        <begin position="985"/>
        <end position="1006"/>
    </location>
</feature>